<comment type="caution">
    <text evidence="12">The sequence shown here is derived from an EMBL/GenBank/DDBJ whole genome shotgun (WGS) entry which is preliminary data.</text>
</comment>
<feature type="transmembrane region" description="Helical" evidence="11">
    <location>
        <begin position="127"/>
        <end position="150"/>
    </location>
</feature>
<dbReference type="Gene3D" id="1.50.40.10">
    <property type="entry name" value="Mitochondrial carrier domain"/>
    <property type="match status" value="2"/>
</dbReference>
<gene>
    <name evidence="12" type="ORF">Rsub_07187</name>
</gene>
<feature type="repeat" description="Solcar" evidence="8">
    <location>
        <begin position="124"/>
        <end position="215"/>
    </location>
</feature>
<dbReference type="FunCoup" id="A0A2V0P907">
    <property type="interactions" value="1858"/>
</dbReference>
<keyword evidence="5" id="KW-0677">Repeat</keyword>
<evidence type="ECO:0000256" key="9">
    <source>
        <dbReference type="RuleBase" id="RU000488"/>
    </source>
</evidence>
<dbReference type="AlphaFoldDB" id="A0A2V0P907"/>
<accession>A0A2V0P907</accession>
<dbReference type="EMBL" id="BDRX01000051">
    <property type="protein sequence ID" value="GBF94373.1"/>
    <property type="molecule type" value="Genomic_DNA"/>
</dbReference>
<keyword evidence="4 8" id="KW-0812">Transmembrane</keyword>
<dbReference type="GO" id="GO:0016020">
    <property type="term" value="C:membrane"/>
    <property type="evidence" value="ECO:0007669"/>
    <property type="project" value="UniProtKB-SubCell"/>
</dbReference>
<evidence type="ECO:0000256" key="6">
    <source>
        <dbReference type="ARBA" id="ARBA00022989"/>
    </source>
</evidence>
<evidence type="ECO:0000313" key="12">
    <source>
        <dbReference type="EMBL" id="GBF94373.1"/>
    </source>
</evidence>
<keyword evidence="6 11" id="KW-1133">Transmembrane helix</keyword>
<protein>
    <submittedName>
        <fullName evidence="12">Folate transporter chloroplastic</fullName>
    </submittedName>
</protein>
<feature type="region of interest" description="Disordered" evidence="10">
    <location>
        <begin position="1"/>
        <end position="26"/>
    </location>
</feature>
<evidence type="ECO:0000313" key="13">
    <source>
        <dbReference type="Proteomes" id="UP000247498"/>
    </source>
</evidence>
<comment type="subcellular location">
    <subcellularLocation>
        <location evidence="1">Membrane</location>
        <topology evidence="1">Multi-pass membrane protein</topology>
    </subcellularLocation>
</comment>
<evidence type="ECO:0000256" key="3">
    <source>
        <dbReference type="ARBA" id="ARBA00022448"/>
    </source>
</evidence>
<evidence type="ECO:0000256" key="4">
    <source>
        <dbReference type="ARBA" id="ARBA00022692"/>
    </source>
</evidence>
<dbReference type="PROSITE" id="PS50920">
    <property type="entry name" value="SOLCAR"/>
    <property type="match status" value="3"/>
</dbReference>
<feature type="repeat" description="Solcar" evidence="8">
    <location>
        <begin position="24"/>
        <end position="114"/>
    </location>
</feature>
<dbReference type="Proteomes" id="UP000247498">
    <property type="component" value="Unassembled WGS sequence"/>
</dbReference>
<feature type="compositionally biased region" description="Low complexity" evidence="10">
    <location>
        <begin position="355"/>
        <end position="375"/>
    </location>
</feature>
<evidence type="ECO:0000256" key="11">
    <source>
        <dbReference type="SAM" id="Phobius"/>
    </source>
</evidence>
<name>A0A2V0P907_9CHLO</name>
<dbReference type="InterPro" id="IPR018108">
    <property type="entry name" value="MCP_transmembrane"/>
</dbReference>
<evidence type="ECO:0000256" key="5">
    <source>
        <dbReference type="ARBA" id="ARBA00022737"/>
    </source>
</evidence>
<keyword evidence="7 8" id="KW-0472">Membrane</keyword>
<dbReference type="InParanoid" id="A0A2V0P907"/>
<feature type="region of interest" description="Disordered" evidence="10">
    <location>
        <begin position="345"/>
        <end position="416"/>
    </location>
</feature>
<dbReference type="Pfam" id="PF00153">
    <property type="entry name" value="Mito_carr"/>
    <property type="match status" value="3"/>
</dbReference>
<keyword evidence="13" id="KW-1185">Reference proteome</keyword>
<dbReference type="OrthoDB" id="269120at2759"/>
<proteinExistence type="inferred from homology"/>
<evidence type="ECO:0000256" key="10">
    <source>
        <dbReference type="SAM" id="MobiDB-lite"/>
    </source>
</evidence>
<sequence>MGEGKQRKKAEAEAQRSPQPPAPKQDWQHMVAGAIAGSSAVLLLHPFDVIKTRLQVQDGVQGALPSYKGATDAVKTILRTEGWRALYSGLSPAIIGSGVSWGAYLYLYERVKAWHRGWQGSDRLGAGWNLLSAAQAGAMVCLATNPIWLVKTRMALQRRATVPGVEPYRGLFDALVRIGREEGLRGYYKGIGPSLVLQTTHGAIQFAVYEELKALASSAAWHWSAGGWPSLRVPGPGDGGGGGGDGEARQLGSAEVSVYGALSKLTAAVSTYPTQVVRSRLQQRFEAGRPLVYRSAREAVVLTWQREGAGGFYKGLAPSLLRVMPQSAITLAVYEALLQWLSRGGGAGGADGQDKAQQQQQQARQRAAEQEAQQQQRRRRDAAARDGGDGQQRRRWPSLTEGMRPLVIAADSQAEQ</sequence>
<dbReference type="InterPro" id="IPR023395">
    <property type="entry name" value="MCP_dom_sf"/>
</dbReference>
<keyword evidence="3 9" id="KW-0813">Transport</keyword>
<evidence type="ECO:0000256" key="1">
    <source>
        <dbReference type="ARBA" id="ARBA00004141"/>
    </source>
</evidence>
<feature type="compositionally biased region" description="Basic and acidic residues" evidence="10">
    <location>
        <begin position="381"/>
        <end position="392"/>
    </location>
</feature>
<reference evidence="12 13" key="1">
    <citation type="journal article" date="2018" name="Sci. Rep.">
        <title>Raphidocelis subcapitata (=Pseudokirchneriella subcapitata) provides an insight into genome evolution and environmental adaptations in the Sphaeropleales.</title>
        <authorList>
            <person name="Suzuki S."/>
            <person name="Yamaguchi H."/>
            <person name="Nakajima N."/>
            <person name="Kawachi M."/>
        </authorList>
    </citation>
    <scope>NUCLEOTIDE SEQUENCE [LARGE SCALE GENOMIC DNA]</scope>
    <source>
        <strain evidence="12 13">NIES-35</strain>
    </source>
</reference>
<dbReference type="STRING" id="307507.A0A2V0P907"/>
<evidence type="ECO:0000256" key="8">
    <source>
        <dbReference type="PROSITE-ProRule" id="PRU00282"/>
    </source>
</evidence>
<dbReference type="PANTHER" id="PTHR45683">
    <property type="entry name" value="MITOCHONDRIAL NICOTINAMIDE ADENINE DINUCLEOTIDE TRANSPORTER 1-RELATED-RELATED"/>
    <property type="match status" value="1"/>
</dbReference>
<dbReference type="GO" id="GO:0055085">
    <property type="term" value="P:transmembrane transport"/>
    <property type="evidence" value="ECO:0007669"/>
    <property type="project" value="InterPro"/>
</dbReference>
<organism evidence="12 13">
    <name type="scientific">Raphidocelis subcapitata</name>
    <dbReference type="NCBI Taxonomy" id="307507"/>
    <lineage>
        <taxon>Eukaryota</taxon>
        <taxon>Viridiplantae</taxon>
        <taxon>Chlorophyta</taxon>
        <taxon>core chlorophytes</taxon>
        <taxon>Chlorophyceae</taxon>
        <taxon>CS clade</taxon>
        <taxon>Sphaeropleales</taxon>
        <taxon>Selenastraceae</taxon>
        <taxon>Raphidocelis</taxon>
    </lineage>
</organism>
<dbReference type="GO" id="GO:0006862">
    <property type="term" value="P:nucleotide transport"/>
    <property type="evidence" value="ECO:0007669"/>
    <property type="project" value="InterPro"/>
</dbReference>
<evidence type="ECO:0000256" key="7">
    <source>
        <dbReference type="ARBA" id="ARBA00023136"/>
    </source>
</evidence>
<feature type="repeat" description="Solcar" evidence="8">
    <location>
        <begin position="251"/>
        <end position="340"/>
    </location>
</feature>
<comment type="similarity">
    <text evidence="2 9">Belongs to the mitochondrial carrier (TC 2.A.29) family.</text>
</comment>
<evidence type="ECO:0000256" key="2">
    <source>
        <dbReference type="ARBA" id="ARBA00006375"/>
    </source>
</evidence>
<dbReference type="InterPro" id="IPR044712">
    <property type="entry name" value="SLC25A32-like"/>
</dbReference>
<dbReference type="SUPFAM" id="SSF103506">
    <property type="entry name" value="Mitochondrial carrier"/>
    <property type="match status" value="1"/>
</dbReference>
<feature type="transmembrane region" description="Helical" evidence="11">
    <location>
        <begin position="85"/>
        <end position="107"/>
    </location>
</feature>